<keyword evidence="1" id="KW-1133">Transmembrane helix</keyword>
<dbReference type="PANTHER" id="PTHR36833">
    <property type="entry name" value="SLR0610 PROTEIN-RELATED"/>
    <property type="match status" value="1"/>
</dbReference>
<keyword evidence="3" id="KW-1185">Reference proteome</keyword>
<dbReference type="InterPro" id="IPR010390">
    <property type="entry name" value="ABC-2_transporter-like"/>
</dbReference>
<feature type="transmembrane region" description="Helical" evidence="1">
    <location>
        <begin position="21"/>
        <end position="43"/>
    </location>
</feature>
<keyword evidence="1" id="KW-0812">Transmembrane</keyword>
<sequence>MRYLKLYMRFIPVYFKSKTEYGFGFYMDFIGFAISHVVSYMVIWALMSRFETINGWNMYEVMLIYTLNLITFGIAGAFFFFQMDDVENMVHQGNFDGFLVKPINPFIHMIIKSFGHFYLGDIVIAIIMLAFCFQKLGLSPDMIAYAKLIFVLLGAVLVQASFIVMTGSMCFWLVRSRSIMNIVLFGMRGFVDYPISIYSKFIRILLTFVIPYGFVNFYPAQIILDKQDGALFAGWLPYATPVVGLILFMIAYKVYMTGINRYQGTGS</sequence>
<comment type="caution">
    <text evidence="2">The sequence shown here is derived from an EMBL/GenBank/DDBJ whole genome shotgun (WGS) entry which is preliminary data.</text>
</comment>
<dbReference type="Pfam" id="PF06182">
    <property type="entry name" value="ABC2_membrane_6"/>
    <property type="match status" value="1"/>
</dbReference>
<protein>
    <submittedName>
        <fullName evidence="2">ABC-2 family transporter protein</fullName>
    </submittedName>
</protein>
<evidence type="ECO:0000313" key="3">
    <source>
        <dbReference type="Proteomes" id="UP000640274"/>
    </source>
</evidence>
<evidence type="ECO:0000256" key="1">
    <source>
        <dbReference type="SAM" id="Phobius"/>
    </source>
</evidence>
<feature type="transmembrane region" description="Helical" evidence="1">
    <location>
        <begin position="148"/>
        <end position="174"/>
    </location>
</feature>
<feature type="transmembrane region" description="Helical" evidence="1">
    <location>
        <begin position="117"/>
        <end position="136"/>
    </location>
</feature>
<keyword evidence="1" id="KW-0472">Membrane</keyword>
<organism evidence="2 3">
    <name type="scientific">Paenibacillus roseus</name>
    <dbReference type="NCBI Taxonomy" id="2798579"/>
    <lineage>
        <taxon>Bacteria</taxon>
        <taxon>Bacillati</taxon>
        <taxon>Bacillota</taxon>
        <taxon>Bacilli</taxon>
        <taxon>Bacillales</taxon>
        <taxon>Paenibacillaceae</taxon>
        <taxon>Paenibacillus</taxon>
    </lineage>
</organism>
<dbReference type="EMBL" id="JAELUP010000089">
    <property type="protein sequence ID" value="MBJ6362643.1"/>
    <property type="molecule type" value="Genomic_DNA"/>
</dbReference>
<dbReference type="RefSeq" id="WP_199020189.1">
    <property type="nucleotide sequence ID" value="NZ_JAELUP010000089.1"/>
</dbReference>
<dbReference type="Proteomes" id="UP000640274">
    <property type="component" value="Unassembled WGS sequence"/>
</dbReference>
<proteinExistence type="predicted"/>
<gene>
    <name evidence="2" type="ORF">JFN88_15600</name>
</gene>
<dbReference type="PANTHER" id="PTHR36833:SF1">
    <property type="entry name" value="INTEGRAL MEMBRANE TRANSPORT PROTEIN"/>
    <property type="match status" value="1"/>
</dbReference>
<feature type="transmembrane region" description="Helical" evidence="1">
    <location>
        <begin position="195"/>
        <end position="215"/>
    </location>
</feature>
<reference evidence="2" key="1">
    <citation type="submission" date="2020-12" db="EMBL/GenBank/DDBJ databases">
        <authorList>
            <person name="Huq M.A."/>
        </authorList>
    </citation>
    <scope>NUCLEOTIDE SEQUENCE</scope>
    <source>
        <strain evidence="2">MAHUQ-46</strain>
    </source>
</reference>
<feature type="transmembrane region" description="Helical" evidence="1">
    <location>
        <begin position="235"/>
        <end position="255"/>
    </location>
</feature>
<feature type="transmembrane region" description="Helical" evidence="1">
    <location>
        <begin position="63"/>
        <end position="81"/>
    </location>
</feature>
<evidence type="ECO:0000313" key="2">
    <source>
        <dbReference type="EMBL" id="MBJ6362643.1"/>
    </source>
</evidence>
<name>A0A934J6R3_9BACL</name>
<dbReference type="AlphaFoldDB" id="A0A934J6R3"/>
<accession>A0A934J6R3</accession>